<dbReference type="Proteomes" id="UP000228945">
    <property type="component" value="Chromosome"/>
</dbReference>
<evidence type="ECO:0000313" key="2">
    <source>
        <dbReference type="Proteomes" id="UP000228945"/>
    </source>
</evidence>
<accession>A0A2D2ATQ2</accession>
<sequence length="163" mass="17355">MIVKILIGAALLLALVAGGVALLGLTAPRDHVATGEAVIGKPPAAVAGLIRDPSGYSVWRKGVAVSDIRREGGAVFWRETSHGDAVDYRLEEEIADAGFRSTILTKGPWGGYWIITLTPEGAGTRVRITERGFVDNLIFRGLGRFAYRYDASLKAYLAALASA</sequence>
<dbReference type="KEGG" id="cmb:CSW64_02665"/>
<name>A0A2D2ATQ2_9CAUL</name>
<gene>
    <name evidence="1" type="ORF">CSW64_02665</name>
</gene>
<dbReference type="AlphaFoldDB" id="A0A2D2ATQ2"/>
<dbReference type="RefSeq" id="WP_099620648.1">
    <property type="nucleotide sequence ID" value="NZ_CP024201.1"/>
</dbReference>
<dbReference type="Gene3D" id="3.30.530.20">
    <property type="match status" value="1"/>
</dbReference>
<evidence type="ECO:0000313" key="1">
    <source>
        <dbReference type="EMBL" id="ATQ41392.1"/>
    </source>
</evidence>
<proteinExistence type="predicted"/>
<evidence type="ECO:0008006" key="3">
    <source>
        <dbReference type="Google" id="ProtNLM"/>
    </source>
</evidence>
<dbReference type="EMBL" id="CP024201">
    <property type="protein sequence ID" value="ATQ41392.1"/>
    <property type="molecule type" value="Genomic_DNA"/>
</dbReference>
<keyword evidence="2" id="KW-1185">Reference proteome</keyword>
<reference evidence="1 2" key="1">
    <citation type="submission" date="2017-10" db="EMBL/GenBank/DDBJ databases">
        <title>Genome sequence of Caulobacter mirabilis FWC38.</title>
        <authorList>
            <person name="Fiebig A."/>
            <person name="Crosson S."/>
        </authorList>
    </citation>
    <scope>NUCLEOTIDE SEQUENCE [LARGE SCALE GENOMIC DNA]</scope>
    <source>
        <strain evidence="1 2">FWC 38</strain>
    </source>
</reference>
<dbReference type="SUPFAM" id="SSF55961">
    <property type="entry name" value="Bet v1-like"/>
    <property type="match status" value="1"/>
</dbReference>
<protein>
    <recommendedName>
        <fullName evidence="3">Polyketide cyclase</fullName>
    </recommendedName>
</protein>
<dbReference type="InterPro" id="IPR023393">
    <property type="entry name" value="START-like_dom_sf"/>
</dbReference>
<organism evidence="1 2">
    <name type="scientific">Caulobacter mirabilis</name>
    <dbReference type="NCBI Taxonomy" id="69666"/>
    <lineage>
        <taxon>Bacteria</taxon>
        <taxon>Pseudomonadati</taxon>
        <taxon>Pseudomonadota</taxon>
        <taxon>Alphaproteobacteria</taxon>
        <taxon>Caulobacterales</taxon>
        <taxon>Caulobacteraceae</taxon>
        <taxon>Caulobacter</taxon>
    </lineage>
</organism>
<dbReference type="OrthoDB" id="7854937at2"/>